<dbReference type="GO" id="GO:0005524">
    <property type="term" value="F:ATP binding"/>
    <property type="evidence" value="ECO:0007669"/>
    <property type="project" value="UniProtKB-KW"/>
</dbReference>
<protein>
    <submittedName>
        <fullName evidence="6">ABC-type nitrate/sulfonate/bicarbonate transport system ATPase subunit</fullName>
    </submittedName>
</protein>
<feature type="domain" description="ABC transporter" evidence="5">
    <location>
        <begin position="20"/>
        <end position="250"/>
    </location>
</feature>
<dbReference type="Gene3D" id="3.40.50.300">
    <property type="entry name" value="P-loop containing nucleotide triphosphate hydrolases"/>
    <property type="match status" value="1"/>
</dbReference>
<sequence>MPEPLPEPLPEPSSQIGPLLELSGIDKTFGPVQAVRGLSLSVPAGEFVTVVGPSGCGKSTLFNMVAGLDEPDPGGVLRFKGRGCHAQELLGRVSFMPQRDLLLPWRNVIDNAILANEIEGADRKAARAKALRMLPEFGLAGFEAQYPHQLSGGMRQRVALMRTFLFERELMLLDEPFGALDALTRSMMQRWLLDVWERHRRTVLFITHDVDEAIFLGDRVLVMTARPGAVKLALPVNLPRPRSAELVTSPEFIAIKREILAAIEEESMKSFMSSGQAAGKAA</sequence>
<dbReference type="InterPro" id="IPR003439">
    <property type="entry name" value="ABC_transporter-like_ATP-bd"/>
</dbReference>
<dbReference type="RefSeq" id="WP_246418499.1">
    <property type="nucleotide sequence ID" value="NZ_JACIJD010000018.1"/>
</dbReference>
<dbReference type="Pfam" id="PF00005">
    <property type="entry name" value="ABC_tran"/>
    <property type="match status" value="1"/>
</dbReference>
<reference evidence="6 7" key="1">
    <citation type="submission" date="2020-08" db="EMBL/GenBank/DDBJ databases">
        <title>Genomic Encyclopedia of Type Strains, Phase IV (KMG-IV): sequencing the most valuable type-strain genomes for metagenomic binning, comparative biology and taxonomic classification.</title>
        <authorList>
            <person name="Goeker M."/>
        </authorList>
    </citation>
    <scope>NUCLEOTIDE SEQUENCE [LARGE SCALE GENOMIC DNA]</scope>
    <source>
        <strain evidence="6 7">DSM 25622</strain>
    </source>
</reference>
<keyword evidence="2" id="KW-0813">Transport</keyword>
<evidence type="ECO:0000256" key="1">
    <source>
        <dbReference type="ARBA" id="ARBA00005417"/>
    </source>
</evidence>
<proteinExistence type="inferred from homology"/>
<dbReference type="InterPro" id="IPR027417">
    <property type="entry name" value="P-loop_NTPase"/>
</dbReference>
<dbReference type="PANTHER" id="PTHR42788">
    <property type="entry name" value="TAURINE IMPORT ATP-BINDING PROTEIN-RELATED"/>
    <property type="match status" value="1"/>
</dbReference>
<dbReference type="SUPFAM" id="SSF52540">
    <property type="entry name" value="P-loop containing nucleoside triphosphate hydrolases"/>
    <property type="match status" value="1"/>
</dbReference>
<dbReference type="GO" id="GO:0016887">
    <property type="term" value="F:ATP hydrolysis activity"/>
    <property type="evidence" value="ECO:0007669"/>
    <property type="project" value="InterPro"/>
</dbReference>
<evidence type="ECO:0000313" key="6">
    <source>
        <dbReference type="EMBL" id="MBB5695461.1"/>
    </source>
</evidence>
<dbReference type="SMART" id="SM00382">
    <property type="entry name" value="AAA"/>
    <property type="match status" value="1"/>
</dbReference>
<evidence type="ECO:0000256" key="3">
    <source>
        <dbReference type="ARBA" id="ARBA00022741"/>
    </source>
</evidence>
<keyword evidence="7" id="KW-1185">Reference proteome</keyword>
<keyword evidence="3" id="KW-0547">Nucleotide-binding</keyword>
<gene>
    <name evidence="6" type="ORF">FHS87_003520</name>
</gene>
<evidence type="ECO:0000256" key="2">
    <source>
        <dbReference type="ARBA" id="ARBA00022448"/>
    </source>
</evidence>
<accession>A0A840YGN9</accession>
<evidence type="ECO:0000259" key="5">
    <source>
        <dbReference type="PROSITE" id="PS50893"/>
    </source>
</evidence>
<evidence type="ECO:0000313" key="7">
    <source>
        <dbReference type="Proteomes" id="UP000580654"/>
    </source>
</evidence>
<dbReference type="Proteomes" id="UP000580654">
    <property type="component" value="Unassembled WGS sequence"/>
</dbReference>
<comment type="similarity">
    <text evidence="1">Belongs to the ABC transporter superfamily.</text>
</comment>
<dbReference type="EMBL" id="JACIJD010000018">
    <property type="protein sequence ID" value="MBB5695461.1"/>
    <property type="molecule type" value="Genomic_DNA"/>
</dbReference>
<keyword evidence="4" id="KW-0067">ATP-binding</keyword>
<organism evidence="6 7">
    <name type="scientific">Muricoccus pecuniae</name>
    <dbReference type="NCBI Taxonomy" id="693023"/>
    <lineage>
        <taxon>Bacteria</taxon>
        <taxon>Pseudomonadati</taxon>
        <taxon>Pseudomonadota</taxon>
        <taxon>Alphaproteobacteria</taxon>
        <taxon>Acetobacterales</taxon>
        <taxon>Roseomonadaceae</taxon>
        <taxon>Muricoccus</taxon>
    </lineage>
</organism>
<dbReference type="PROSITE" id="PS50893">
    <property type="entry name" value="ABC_TRANSPORTER_2"/>
    <property type="match status" value="1"/>
</dbReference>
<evidence type="ECO:0000256" key="4">
    <source>
        <dbReference type="ARBA" id="ARBA00022840"/>
    </source>
</evidence>
<dbReference type="AlphaFoldDB" id="A0A840YGN9"/>
<dbReference type="PANTHER" id="PTHR42788:SF2">
    <property type="entry name" value="ABC TRANSPORTER ATP-BINDING PROTEIN"/>
    <property type="match status" value="1"/>
</dbReference>
<comment type="caution">
    <text evidence="6">The sequence shown here is derived from an EMBL/GenBank/DDBJ whole genome shotgun (WGS) entry which is preliminary data.</text>
</comment>
<dbReference type="InterPro" id="IPR050166">
    <property type="entry name" value="ABC_transporter_ATP-bind"/>
</dbReference>
<name>A0A840YGN9_9PROT</name>
<dbReference type="InterPro" id="IPR003593">
    <property type="entry name" value="AAA+_ATPase"/>
</dbReference>
<dbReference type="CDD" id="cd03293">
    <property type="entry name" value="ABC_NrtD_SsuB_transporters"/>
    <property type="match status" value="1"/>
</dbReference>